<dbReference type="EMBL" id="AZIM01000241">
    <property type="protein sequence ID" value="ETE72313.1"/>
    <property type="molecule type" value="Genomic_DNA"/>
</dbReference>
<keyword evidence="3" id="KW-1185">Reference proteome</keyword>
<feature type="compositionally biased region" description="Polar residues" evidence="1">
    <location>
        <begin position="185"/>
        <end position="201"/>
    </location>
</feature>
<feature type="region of interest" description="Disordered" evidence="1">
    <location>
        <begin position="49"/>
        <end position="174"/>
    </location>
</feature>
<evidence type="ECO:0000256" key="1">
    <source>
        <dbReference type="SAM" id="MobiDB-lite"/>
    </source>
</evidence>
<dbReference type="Proteomes" id="UP000018936">
    <property type="component" value="Unassembled WGS sequence"/>
</dbReference>
<protein>
    <submittedName>
        <fullName evidence="2">Cylicin-2</fullName>
    </submittedName>
</protein>
<feature type="non-terminal residue" evidence="2">
    <location>
        <position position="1"/>
    </location>
</feature>
<accession>V8PE86</accession>
<name>V8PE86_OPHHA</name>
<gene>
    <name evidence="2" type="primary">CYLC2</name>
    <name evidence="2" type="ORF">L345_01861</name>
</gene>
<dbReference type="AlphaFoldDB" id="V8PE86"/>
<organism evidence="2 3">
    <name type="scientific">Ophiophagus hannah</name>
    <name type="common">King cobra</name>
    <name type="synonym">Naja hannah</name>
    <dbReference type="NCBI Taxonomy" id="8665"/>
    <lineage>
        <taxon>Eukaryota</taxon>
        <taxon>Metazoa</taxon>
        <taxon>Chordata</taxon>
        <taxon>Craniata</taxon>
        <taxon>Vertebrata</taxon>
        <taxon>Euteleostomi</taxon>
        <taxon>Lepidosauria</taxon>
        <taxon>Squamata</taxon>
        <taxon>Bifurcata</taxon>
        <taxon>Unidentata</taxon>
        <taxon>Episquamata</taxon>
        <taxon>Toxicofera</taxon>
        <taxon>Serpentes</taxon>
        <taxon>Colubroidea</taxon>
        <taxon>Elapidae</taxon>
        <taxon>Elapinae</taxon>
        <taxon>Ophiophagus</taxon>
    </lineage>
</organism>
<feature type="compositionally biased region" description="Basic and acidic residues" evidence="1">
    <location>
        <begin position="61"/>
        <end position="101"/>
    </location>
</feature>
<feature type="compositionally biased region" description="Basic and acidic residues" evidence="1">
    <location>
        <begin position="158"/>
        <end position="170"/>
    </location>
</feature>
<feature type="compositionally biased region" description="Basic and acidic residues" evidence="1">
    <location>
        <begin position="116"/>
        <end position="126"/>
    </location>
</feature>
<reference evidence="2 3" key="1">
    <citation type="journal article" date="2013" name="Proc. Natl. Acad. Sci. U.S.A.">
        <title>The king cobra genome reveals dynamic gene evolution and adaptation in the snake venom system.</title>
        <authorList>
            <person name="Vonk F.J."/>
            <person name="Casewell N.R."/>
            <person name="Henkel C.V."/>
            <person name="Heimberg A.M."/>
            <person name="Jansen H.J."/>
            <person name="McCleary R.J."/>
            <person name="Kerkkamp H.M."/>
            <person name="Vos R.A."/>
            <person name="Guerreiro I."/>
            <person name="Calvete J.J."/>
            <person name="Wuster W."/>
            <person name="Woods A.E."/>
            <person name="Logan J.M."/>
            <person name="Harrison R.A."/>
            <person name="Castoe T.A."/>
            <person name="de Koning A.P."/>
            <person name="Pollock D.D."/>
            <person name="Yandell M."/>
            <person name="Calderon D."/>
            <person name="Renjifo C."/>
            <person name="Currier R.B."/>
            <person name="Salgado D."/>
            <person name="Pla D."/>
            <person name="Sanz L."/>
            <person name="Hyder A.S."/>
            <person name="Ribeiro J.M."/>
            <person name="Arntzen J.W."/>
            <person name="van den Thillart G.E."/>
            <person name="Boetzer M."/>
            <person name="Pirovano W."/>
            <person name="Dirks R.P."/>
            <person name="Spaink H.P."/>
            <person name="Duboule D."/>
            <person name="McGlinn E."/>
            <person name="Kini R.M."/>
            <person name="Richardson M.K."/>
        </authorList>
    </citation>
    <scope>NUCLEOTIDE SEQUENCE</scope>
    <source>
        <tissue evidence="2">Blood</tissue>
    </source>
</reference>
<proteinExistence type="predicted"/>
<evidence type="ECO:0000313" key="2">
    <source>
        <dbReference type="EMBL" id="ETE72313.1"/>
    </source>
</evidence>
<feature type="region of interest" description="Disordered" evidence="1">
    <location>
        <begin position="182"/>
        <end position="201"/>
    </location>
</feature>
<evidence type="ECO:0000313" key="3">
    <source>
        <dbReference type="Proteomes" id="UP000018936"/>
    </source>
</evidence>
<sequence>MTYLLQLVDQPMYRMGSRMAGGKGKEDVKVRSFGKRCNMCGCALLGEEGEEGKGKKCRKEGKKEVEMRGKEERKGEKGGKKEGERKGWKEGKGKEEGKEEEGREEEEMGTKKKRREKEEKRKEEKGRRRKKNGERRDGGRKEGEKERTGTRRRGRKEGRKEDRKEGRMDFDSMTVGILSYEGEQLTASRKTQQGGNQTGETRMQEEEEHLNLLLERNENELIAVFSSYPHRHFLRFPSDSRARNEQEVASPLSSPAPSRKALKRFSVIQVMVVPKELFFRRQLDFLVFSFEDVSLHIQEASSALTGCSLGQFDPDRLKVVTQPSILLRGWLCKPLREGL</sequence>
<feature type="compositionally biased region" description="Basic and acidic residues" evidence="1">
    <location>
        <begin position="134"/>
        <end position="149"/>
    </location>
</feature>
<comment type="caution">
    <text evidence="2">The sequence shown here is derived from an EMBL/GenBank/DDBJ whole genome shotgun (WGS) entry which is preliminary data.</text>
</comment>